<keyword evidence="8" id="KW-0234">DNA repair</keyword>
<feature type="compositionally biased region" description="Polar residues" evidence="10">
    <location>
        <begin position="189"/>
        <end position="201"/>
    </location>
</feature>
<dbReference type="SUPFAM" id="SSF48150">
    <property type="entry name" value="DNA-glycosylase"/>
    <property type="match status" value="1"/>
</dbReference>
<evidence type="ECO:0000256" key="8">
    <source>
        <dbReference type="ARBA" id="ARBA00023204"/>
    </source>
</evidence>
<dbReference type="InterPro" id="IPR003265">
    <property type="entry name" value="HhH-GPD_domain"/>
</dbReference>
<evidence type="ECO:0000256" key="10">
    <source>
        <dbReference type="SAM" id="MobiDB-lite"/>
    </source>
</evidence>
<reference evidence="12 13" key="1">
    <citation type="submission" date="2024-04" db="EMBL/GenBank/DDBJ databases">
        <title>Human intestinal bacterial collection.</title>
        <authorList>
            <person name="Pauvert C."/>
            <person name="Hitch T.C.A."/>
            <person name="Clavel T."/>
        </authorList>
    </citation>
    <scope>NUCLEOTIDE SEQUENCE [LARGE SCALE GENOMIC DNA]</scope>
    <source>
        <strain evidence="12 13">CLA-AA-H197</strain>
    </source>
</reference>
<evidence type="ECO:0000256" key="1">
    <source>
        <dbReference type="ARBA" id="ARBA00001966"/>
    </source>
</evidence>
<dbReference type="Pfam" id="PF00730">
    <property type="entry name" value="HhH-GPD"/>
    <property type="match status" value="1"/>
</dbReference>
<comment type="similarity">
    <text evidence="2">Belongs to the Nth/MutY family.</text>
</comment>
<evidence type="ECO:0000256" key="7">
    <source>
        <dbReference type="ARBA" id="ARBA00023014"/>
    </source>
</evidence>
<dbReference type="CDD" id="cd00056">
    <property type="entry name" value="ENDO3c"/>
    <property type="match status" value="1"/>
</dbReference>
<dbReference type="RefSeq" id="WP_349181818.1">
    <property type="nucleotide sequence ID" value="NZ_JBBNGS010000004.1"/>
</dbReference>
<accession>A0ABV1IEM3</accession>
<keyword evidence="3" id="KW-0479">Metal-binding</keyword>
<keyword evidence="7" id="KW-0411">Iron-sulfur</keyword>
<gene>
    <name evidence="12" type="ORF">AAAT05_03160</name>
</gene>
<evidence type="ECO:0000259" key="11">
    <source>
        <dbReference type="SMART" id="SM00478"/>
    </source>
</evidence>
<dbReference type="InterPro" id="IPR011257">
    <property type="entry name" value="DNA_glycosylase"/>
</dbReference>
<keyword evidence="6" id="KW-0408">Iron</keyword>
<keyword evidence="4" id="KW-0227">DNA damage</keyword>
<feature type="domain" description="HhH-GPD" evidence="11">
    <location>
        <begin position="49"/>
        <end position="219"/>
    </location>
</feature>
<keyword evidence="5" id="KW-0378">Hydrolase</keyword>
<evidence type="ECO:0000256" key="9">
    <source>
        <dbReference type="ARBA" id="ARBA00023295"/>
    </source>
</evidence>
<feature type="region of interest" description="Disordered" evidence="10">
    <location>
        <begin position="181"/>
        <end position="204"/>
    </location>
</feature>
<protein>
    <submittedName>
        <fullName evidence="12">Adenine glycosylase</fullName>
    </submittedName>
</protein>
<evidence type="ECO:0000256" key="2">
    <source>
        <dbReference type="ARBA" id="ARBA00008343"/>
    </source>
</evidence>
<proteinExistence type="inferred from homology"/>
<evidence type="ECO:0000256" key="3">
    <source>
        <dbReference type="ARBA" id="ARBA00022723"/>
    </source>
</evidence>
<dbReference type="Proteomes" id="UP001478817">
    <property type="component" value="Unassembled WGS sequence"/>
</dbReference>
<comment type="caution">
    <text evidence="12">The sequence shown here is derived from an EMBL/GenBank/DDBJ whole genome shotgun (WGS) entry which is preliminary data.</text>
</comment>
<evidence type="ECO:0000313" key="12">
    <source>
        <dbReference type="EMBL" id="MEQ2637343.1"/>
    </source>
</evidence>
<evidence type="ECO:0000313" key="13">
    <source>
        <dbReference type="Proteomes" id="UP001478817"/>
    </source>
</evidence>
<comment type="cofactor">
    <cofactor evidence="1">
        <name>[4Fe-4S] cluster</name>
        <dbReference type="ChEBI" id="CHEBI:49883"/>
    </cofactor>
</comment>
<dbReference type="SMART" id="SM00478">
    <property type="entry name" value="ENDO3c"/>
    <property type="match status" value="1"/>
</dbReference>
<dbReference type="EMBL" id="JBBNGS010000004">
    <property type="protein sequence ID" value="MEQ2637343.1"/>
    <property type="molecule type" value="Genomic_DNA"/>
</dbReference>
<name>A0ABV1IEM3_9ACTN</name>
<organism evidence="12 13">
    <name type="scientific">Paratractidigestivibacter faecalis</name>
    <dbReference type="NCBI Taxonomy" id="2292441"/>
    <lineage>
        <taxon>Bacteria</taxon>
        <taxon>Bacillati</taxon>
        <taxon>Actinomycetota</taxon>
        <taxon>Coriobacteriia</taxon>
        <taxon>Coriobacteriales</taxon>
        <taxon>Atopobiaceae</taxon>
        <taxon>Paratractidigestivibacter</taxon>
    </lineage>
</organism>
<dbReference type="PANTHER" id="PTHR42944:SF1">
    <property type="entry name" value="ADENINE DNA GLYCOSYLASE"/>
    <property type="match status" value="1"/>
</dbReference>
<dbReference type="Gene3D" id="1.10.340.30">
    <property type="entry name" value="Hypothetical protein, domain 2"/>
    <property type="match status" value="1"/>
</dbReference>
<dbReference type="InterPro" id="IPR044298">
    <property type="entry name" value="MIG/MutY"/>
</dbReference>
<dbReference type="PROSITE" id="PS01155">
    <property type="entry name" value="ENDONUCLEASE_III_2"/>
    <property type="match status" value="1"/>
</dbReference>
<dbReference type="PANTHER" id="PTHR42944">
    <property type="entry name" value="ADENINE DNA GLYCOSYLASE"/>
    <property type="match status" value="1"/>
</dbReference>
<sequence>MPDATPTAPTPEELLAFRATVRERGRELYRDLPWRRTRDPYAIWISEVMLQQTQVSRVDGRWQRWLERFPTPAALAAAEPADVLDEWQGLGYNRRALAVHRAAQAVCEAGGQMPVAERDLVALPGIGPATAAGIRAFAFNLHGVYLETNVRTVLLHELLAGRDGVTDRELSALADLTCPPDGVDKGTVPLSTSGAGESSAEQPDDPRTWYYAMLDYGAYLKRTVPNPSRRAKAHARQSRFEGSHRQKRAEMVRLLLAHRADPAGGAHEDALAKELSQLEQKAGRTAIGAKDARALLLELAAEGFCRQEGSIWRA</sequence>
<evidence type="ECO:0000256" key="5">
    <source>
        <dbReference type="ARBA" id="ARBA00022801"/>
    </source>
</evidence>
<keyword evidence="13" id="KW-1185">Reference proteome</keyword>
<evidence type="ECO:0000256" key="6">
    <source>
        <dbReference type="ARBA" id="ARBA00023004"/>
    </source>
</evidence>
<dbReference type="InterPro" id="IPR004036">
    <property type="entry name" value="Endonuclease-III-like_CS2"/>
</dbReference>
<evidence type="ECO:0000256" key="4">
    <source>
        <dbReference type="ARBA" id="ARBA00022763"/>
    </source>
</evidence>
<keyword evidence="9" id="KW-0326">Glycosidase</keyword>